<dbReference type="EMBL" id="VTPC01001859">
    <property type="protein sequence ID" value="KAF2901116.1"/>
    <property type="molecule type" value="Genomic_DNA"/>
</dbReference>
<dbReference type="Proteomes" id="UP000801492">
    <property type="component" value="Unassembled WGS sequence"/>
</dbReference>
<reference evidence="1" key="1">
    <citation type="submission" date="2019-08" db="EMBL/GenBank/DDBJ databases">
        <title>The genome of the North American firefly Photinus pyralis.</title>
        <authorList>
            <consortium name="Photinus pyralis genome working group"/>
            <person name="Fallon T.R."/>
            <person name="Sander Lower S.E."/>
            <person name="Weng J.-K."/>
        </authorList>
    </citation>
    <scope>NUCLEOTIDE SEQUENCE</scope>
    <source>
        <strain evidence="1">TRF0915ILg1</strain>
        <tissue evidence="1">Whole body</tissue>
    </source>
</reference>
<accession>A0A8K0DD15</accession>
<dbReference type="AlphaFoldDB" id="A0A8K0DD15"/>
<gene>
    <name evidence="1" type="ORF">ILUMI_05070</name>
</gene>
<protein>
    <submittedName>
        <fullName evidence="1">Uncharacterized protein</fullName>
    </submittedName>
</protein>
<evidence type="ECO:0000313" key="2">
    <source>
        <dbReference type="Proteomes" id="UP000801492"/>
    </source>
</evidence>
<keyword evidence="2" id="KW-1185">Reference proteome</keyword>
<organism evidence="1 2">
    <name type="scientific">Ignelater luminosus</name>
    <name type="common">Cucubano</name>
    <name type="synonym">Pyrophorus luminosus</name>
    <dbReference type="NCBI Taxonomy" id="2038154"/>
    <lineage>
        <taxon>Eukaryota</taxon>
        <taxon>Metazoa</taxon>
        <taxon>Ecdysozoa</taxon>
        <taxon>Arthropoda</taxon>
        <taxon>Hexapoda</taxon>
        <taxon>Insecta</taxon>
        <taxon>Pterygota</taxon>
        <taxon>Neoptera</taxon>
        <taxon>Endopterygota</taxon>
        <taxon>Coleoptera</taxon>
        <taxon>Polyphaga</taxon>
        <taxon>Elateriformia</taxon>
        <taxon>Elateroidea</taxon>
        <taxon>Elateridae</taxon>
        <taxon>Agrypninae</taxon>
        <taxon>Pyrophorini</taxon>
        <taxon>Ignelater</taxon>
    </lineage>
</organism>
<proteinExistence type="predicted"/>
<comment type="caution">
    <text evidence="1">The sequence shown here is derived from an EMBL/GenBank/DDBJ whole genome shotgun (WGS) entry which is preliminary data.</text>
</comment>
<name>A0A8K0DD15_IGNLU</name>
<dbReference type="OrthoDB" id="8195004at2759"/>
<sequence length="183" mass="20182">MPFEHVTDSKNKQKILERGSFIKRKKAEKIEPIGTHNHLQRGGSVGAAKVMTIVGEKASTTKYSPQQISSEATGGISESVQAGLPSVPSNSEDYATNSNISNQRINGAFGKILDGTQLRGCFFHYGQCLWRQIQGSPDLLGKCTDIGDPNFALDVRKLMSLAFIRPQDVMSCQIVKYWLKNHL</sequence>
<evidence type="ECO:0000313" key="1">
    <source>
        <dbReference type="EMBL" id="KAF2901116.1"/>
    </source>
</evidence>